<keyword evidence="2" id="KW-0732">Signal</keyword>
<feature type="signal peptide" evidence="2">
    <location>
        <begin position="1"/>
        <end position="23"/>
    </location>
</feature>
<dbReference type="OrthoDB" id="9838965at2"/>
<feature type="compositionally biased region" description="Polar residues" evidence="1">
    <location>
        <begin position="186"/>
        <end position="201"/>
    </location>
</feature>
<feature type="compositionally biased region" description="Low complexity" evidence="1">
    <location>
        <begin position="576"/>
        <end position="624"/>
    </location>
</feature>
<keyword evidence="4" id="KW-1185">Reference proteome</keyword>
<dbReference type="EMBL" id="NRJG01000065">
    <property type="protein sequence ID" value="RIY38508.1"/>
    <property type="molecule type" value="Genomic_DNA"/>
</dbReference>
<feature type="compositionally biased region" description="Low complexity" evidence="1">
    <location>
        <begin position="202"/>
        <end position="220"/>
    </location>
</feature>
<feature type="compositionally biased region" description="Low complexity" evidence="1">
    <location>
        <begin position="120"/>
        <end position="181"/>
    </location>
</feature>
<dbReference type="PANTHER" id="PTHR10068">
    <property type="entry name" value="BONE MARROW PROTEOGLYCAN"/>
    <property type="match status" value="1"/>
</dbReference>
<proteinExistence type="predicted"/>
<evidence type="ECO:0000313" key="3">
    <source>
        <dbReference type="EMBL" id="RIY38508.1"/>
    </source>
</evidence>
<reference evidence="3 4" key="1">
    <citation type="submission" date="2017-08" db="EMBL/GenBank/DDBJ databases">
        <title>Reclassification of Bisgaard taxon 37 and 44.</title>
        <authorList>
            <person name="Christensen H."/>
        </authorList>
    </citation>
    <scope>NUCLEOTIDE SEQUENCE [LARGE SCALE GENOMIC DNA]</scope>
    <source>
        <strain evidence="3 4">111</strain>
    </source>
</reference>
<dbReference type="AlphaFoldDB" id="A0A3A1YMM1"/>
<feature type="region of interest" description="Disordered" evidence="1">
    <location>
        <begin position="514"/>
        <end position="624"/>
    </location>
</feature>
<feature type="compositionally biased region" description="Polar residues" evidence="1">
    <location>
        <begin position="80"/>
        <end position="95"/>
    </location>
</feature>
<dbReference type="PANTHER" id="PTHR10068:SF14">
    <property type="entry name" value="CELL WALL ADHESIN EAP1"/>
    <property type="match status" value="1"/>
</dbReference>
<feature type="region of interest" description="Disordered" evidence="1">
    <location>
        <begin position="77"/>
        <end position="242"/>
    </location>
</feature>
<evidence type="ECO:0000256" key="2">
    <source>
        <dbReference type="SAM" id="SignalP"/>
    </source>
</evidence>
<feature type="compositionally biased region" description="Low complexity" evidence="1">
    <location>
        <begin position="514"/>
        <end position="568"/>
    </location>
</feature>
<feature type="compositionally biased region" description="Polar residues" evidence="1">
    <location>
        <begin position="102"/>
        <end position="115"/>
    </location>
</feature>
<evidence type="ECO:0000256" key="1">
    <source>
        <dbReference type="SAM" id="MobiDB-lite"/>
    </source>
</evidence>
<feature type="chain" id="PRO_5017252954" evidence="2">
    <location>
        <begin position="24"/>
        <end position="624"/>
    </location>
</feature>
<organism evidence="3 4">
    <name type="scientific">Psittacicella hinzii</name>
    <dbReference type="NCBI Taxonomy" id="2028575"/>
    <lineage>
        <taxon>Bacteria</taxon>
        <taxon>Pseudomonadati</taxon>
        <taxon>Pseudomonadota</taxon>
        <taxon>Gammaproteobacteria</taxon>
        <taxon>Pasteurellales</taxon>
        <taxon>Psittacicellaceae</taxon>
        <taxon>Psittacicella</taxon>
    </lineage>
</organism>
<sequence length="624" mass="65901">MKKRNLTLTLLSLSLFFPSSALAIENSTKSTNLTLNTLSSVTASNYKFYYVATNYDKPVQRPEGVGKAPEVAAEGVGAVDTQNPGDGIQDLTNLSKKLGDGNTENNQGDNNTVTDPLQVPPAANTDNNSPAAPTTPTSPENPATLATPTNPETPASPETPATPATPASPETPAAPTTPATTDESKPATTPEQNSPNETNNGENSAPAEATEASAEGAASDENAENAEQTSPAVDENGNPLPAVEQPVLGVVQEATSTENLNGGAYYAKNFTFPEVNTLSVETNPDYKLQNNRVNNINPVPANPERDAMMADTVVVGVFANKDQAQQVAKASLQAGYSTTWDNMLDSFATPEQSLSDLARVNESLRLATNEANAKVAEAAVLAQAAGTLKDNPAYAFTTNYSGANEFRAFSVPVSPVNISGFWPNPAPMLNNYYYSNAGVALNNLDEHVINPYAALIKDFKPKVYGQGYYVNEFATVNPVYKVPLVEPIYTVEYTEGFNISNNNLTLEQTNLTLTDPNAENVEGTENTEVTPNVEDNNSTNEQTDNNTSPTTDNTPSTNPASPSENPNTTPVPPSTEPNNNPNSVPSTPSEQPTTPSAPTTPSTPETTPTTPTTPSSEPSPTARK</sequence>
<dbReference type="Proteomes" id="UP000265916">
    <property type="component" value="Unassembled WGS sequence"/>
</dbReference>
<dbReference type="RefSeq" id="WP_119531287.1">
    <property type="nucleotide sequence ID" value="NZ_JBHSSP010000003.1"/>
</dbReference>
<evidence type="ECO:0000313" key="4">
    <source>
        <dbReference type="Proteomes" id="UP000265916"/>
    </source>
</evidence>
<comment type="caution">
    <text evidence="3">The sequence shown here is derived from an EMBL/GenBank/DDBJ whole genome shotgun (WGS) entry which is preliminary data.</text>
</comment>
<name>A0A3A1YMM1_9GAMM</name>
<protein>
    <submittedName>
        <fullName evidence="3">Uncharacterized protein</fullName>
    </submittedName>
</protein>
<gene>
    <name evidence="3" type="ORF">CKF58_04195</name>
</gene>
<accession>A0A3A1YMM1</accession>